<gene>
    <name evidence="3" type="ORF">POM88_016911</name>
</gene>
<accession>A0AAD8IPA6</accession>
<sequence>MLVIAVNRKFSGHITTKYNVILNVNNRLNENLLMTWPGVHMRHTSWQDGVLATNCPIQSGSNWTYNFQVKDQIGKMFQQMELVHYGSIKVTDVYILKSSPLVMINGTLRATLNGNSFINPGVPIRLADKFHVQEAYNLDFPYRPQSRSPQMHTTLLNATYKGFVEIILVNNDTTVQSFHFIGGNNGWAPSGSNALNQWAESKRFQIDDSLECNNIQLVMNVGGPDRLSRLQMAETVATVRGYKSSLLKPTSTSLFNRGVKSPADISMDISKLIQMQGFSPMKFEEGVRLMLRMKVSDSYSHG</sequence>
<evidence type="ECO:0000259" key="2">
    <source>
        <dbReference type="Pfam" id="PF07732"/>
    </source>
</evidence>
<dbReference type="PANTHER" id="PTHR43242">
    <property type="entry name" value="NAD(P)-BINDING ROSSMANN-FOLD SUPERFAMILY PROTEIN"/>
    <property type="match status" value="1"/>
</dbReference>
<protein>
    <recommendedName>
        <fullName evidence="2">Plastocyanin-like domain-containing protein</fullName>
    </recommendedName>
</protein>
<reference evidence="3" key="1">
    <citation type="submission" date="2023-02" db="EMBL/GenBank/DDBJ databases">
        <title>Genome of toxic invasive species Heracleum sosnowskyi carries increased number of genes despite the absence of recent whole-genome duplications.</title>
        <authorList>
            <person name="Schelkunov M."/>
            <person name="Shtratnikova V."/>
            <person name="Makarenko M."/>
            <person name="Klepikova A."/>
            <person name="Omelchenko D."/>
            <person name="Novikova G."/>
            <person name="Obukhova E."/>
            <person name="Bogdanov V."/>
            <person name="Penin A."/>
            <person name="Logacheva M."/>
        </authorList>
    </citation>
    <scope>NUCLEOTIDE SEQUENCE</scope>
    <source>
        <strain evidence="3">Hsosn_3</strain>
        <tissue evidence="3">Leaf</tissue>
    </source>
</reference>
<comment type="caution">
    <text evidence="3">The sequence shown here is derived from an EMBL/GenBank/DDBJ whole genome shotgun (WGS) entry which is preliminary data.</text>
</comment>
<dbReference type="GO" id="GO:0005507">
    <property type="term" value="F:copper ion binding"/>
    <property type="evidence" value="ECO:0007669"/>
    <property type="project" value="InterPro"/>
</dbReference>
<dbReference type="SUPFAM" id="SSF51735">
    <property type="entry name" value="NAD(P)-binding Rossmann-fold domains"/>
    <property type="match status" value="1"/>
</dbReference>
<evidence type="ECO:0000256" key="1">
    <source>
        <dbReference type="ARBA" id="ARBA00010609"/>
    </source>
</evidence>
<feature type="domain" description="Plastocyanin-like" evidence="2">
    <location>
        <begin position="3"/>
        <end position="76"/>
    </location>
</feature>
<dbReference type="InterPro" id="IPR011707">
    <property type="entry name" value="Cu-oxidase-like_N"/>
</dbReference>
<dbReference type="Gene3D" id="2.60.40.420">
    <property type="entry name" value="Cupredoxins - blue copper proteins"/>
    <property type="match status" value="1"/>
</dbReference>
<dbReference type="PANTHER" id="PTHR43242:SF1">
    <property type="entry name" value="NAD(P)-BINDING ROSSMANN-FOLD SUPERFAMILY PROTEIN"/>
    <property type="match status" value="1"/>
</dbReference>
<dbReference type="Proteomes" id="UP001237642">
    <property type="component" value="Unassembled WGS sequence"/>
</dbReference>
<dbReference type="InterPro" id="IPR036291">
    <property type="entry name" value="NAD(P)-bd_dom_sf"/>
</dbReference>
<dbReference type="Pfam" id="PF07732">
    <property type="entry name" value="Cu-oxidase_3"/>
    <property type="match status" value="1"/>
</dbReference>
<reference evidence="3" key="2">
    <citation type="submission" date="2023-05" db="EMBL/GenBank/DDBJ databases">
        <authorList>
            <person name="Schelkunov M.I."/>
        </authorList>
    </citation>
    <scope>NUCLEOTIDE SEQUENCE</scope>
    <source>
        <strain evidence="3">Hsosn_3</strain>
        <tissue evidence="3">Leaf</tissue>
    </source>
</reference>
<proteinExistence type="inferred from homology"/>
<dbReference type="Gene3D" id="3.40.50.720">
    <property type="entry name" value="NAD(P)-binding Rossmann-like Domain"/>
    <property type="match status" value="1"/>
</dbReference>
<keyword evidence="4" id="KW-1185">Reference proteome</keyword>
<evidence type="ECO:0000313" key="3">
    <source>
        <dbReference type="EMBL" id="KAK1388733.1"/>
    </source>
</evidence>
<organism evidence="3 4">
    <name type="scientific">Heracleum sosnowskyi</name>
    <dbReference type="NCBI Taxonomy" id="360622"/>
    <lineage>
        <taxon>Eukaryota</taxon>
        <taxon>Viridiplantae</taxon>
        <taxon>Streptophyta</taxon>
        <taxon>Embryophyta</taxon>
        <taxon>Tracheophyta</taxon>
        <taxon>Spermatophyta</taxon>
        <taxon>Magnoliopsida</taxon>
        <taxon>eudicotyledons</taxon>
        <taxon>Gunneridae</taxon>
        <taxon>Pentapetalae</taxon>
        <taxon>asterids</taxon>
        <taxon>campanulids</taxon>
        <taxon>Apiales</taxon>
        <taxon>Apiaceae</taxon>
        <taxon>Apioideae</taxon>
        <taxon>apioid superclade</taxon>
        <taxon>Tordylieae</taxon>
        <taxon>Tordyliinae</taxon>
        <taxon>Heracleum</taxon>
    </lineage>
</organism>
<dbReference type="EMBL" id="JAUIZM010000004">
    <property type="protein sequence ID" value="KAK1388733.1"/>
    <property type="molecule type" value="Genomic_DNA"/>
</dbReference>
<name>A0AAD8IPA6_9APIA</name>
<dbReference type="AlphaFoldDB" id="A0AAD8IPA6"/>
<dbReference type="SUPFAM" id="SSF49503">
    <property type="entry name" value="Cupredoxins"/>
    <property type="match status" value="2"/>
</dbReference>
<dbReference type="InterPro" id="IPR008972">
    <property type="entry name" value="Cupredoxin"/>
</dbReference>
<evidence type="ECO:0000313" key="4">
    <source>
        <dbReference type="Proteomes" id="UP001237642"/>
    </source>
</evidence>
<comment type="similarity">
    <text evidence="1">Belongs to the multicopper oxidase family.</text>
</comment>